<dbReference type="EMBL" id="JAPQKP010000003">
    <property type="protein sequence ID" value="KAJ5200791.1"/>
    <property type="molecule type" value="Genomic_DNA"/>
</dbReference>
<reference evidence="1" key="1">
    <citation type="submission" date="2022-11" db="EMBL/GenBank/DDBJ databases">
        <authorList>
            <person name="Petersen C."/>
        </authorList>
    </citation>
    <scope>NUCLEOTIDE SEQUENCE</scope>
    <source>
        <strain evidence="1">IBT 16849</strain>
    </source>
</reference>
<organism evidence="1 2">
    <name type="scientific">Penicillium cf. griseofulvum</name>
    <dbReference type="NCBI Taxonomy" id="2972120"/>
    <lineage>
        <taxon>Eukaryota</taxon>
        <taxon>Fungi</taxon>
        <taxon>Dikarya</taxon>
        <taxon>Ascomycota</taxon>
        <taxon>Pezizomycotina</taxon>
        <taxon>Eurotiomycetes</taxon>
        <taxon>Eurotiomycetidae</taxon>
        <taxon>Eurotiales</taxon>
        <taxon>Aspergillaceae</taxon>
        <taxon>Penicillium</taxon>
    </lineage>
</organism>
<accession>A0A9W9MGD0</accession>
<evidence type="ECO:0000313" key="1">
    <source>
        <dbReference type="EMBL" id="KAJ5200791.1"/>
    </source>
</evidence>
<protein>
    <submittedName>
        <fullName evidence="1">Uncharacterized protein</fullName>
    </submittedName>
</protein>
<dbReference type="AlphaFoldDB" id="A0A9W9MGD0"/>
<reference evidence="1" key="2">
    <citation type="journal article" date="2023" name="IMA Fungus">
        <title>Comparative genomic study of the Penicillium genus elucidates a diverse pangenome and 15 lateral gene transfer events.</title>
        <authorList>
            <person name="Petersen C."/>
            <person name="Sorensen T."/>
            <person name="Nielsen M.R."/>
            <person name="Sondergaard T.E."/>
            <person name="Sorensen J.L."/>
            <person name="Fitzpatrick D.A."/>
            <person name="Frisvad J.C."/>
            <person name="Nielsen K.L."/>
        </authorList>
    </citation>
    <scope>NUCLEOTIDE SEQUENCE</scope>
    <source>
        <strain evidence="1">IBT 16849</strain>
    </source>
</reference>
<gene>
    <name evidence="1" type="ORF">N7472_005995</name>
</gene>
<evidence type="ECO:0000313" key="2">
    <source>
        <dbReference type="Proteomes" id="UP001150879"/>
    </source>
</evidence>
<comment type="caution">
    <text evidence="1">The sequence shown here is derived from an EMBL/GenBank/DDBJ whole genome shotgun (WGS) entry which is preliminary data.</text>
</comment>
<keyword evidence="2" id="KW-1185">Reference proteome</keyword>
<sequence>MVSTAPHLPARDLMVIQSQRLCKWDGNYSHWTRRHVHKAVSNMSTTFSSSPFLTILLVS</sequence>
<dbReference type="Proteomes" id="UP001150879">
    <property type="component" value="Unassembled WGS sequence"/>
</dbReference>
<proteinExistence type="predicted"/>
<name>A0A9W9MGD0_9EURO</name>